<reference evidence="11 12" key="1">
    <citation type="journal article" date="2008" name="Nature">
        <title>The Trichoplax genome and the nature of placozoans.</title>
        <authorList>
            <person name="Srivastava M."/>
            <person name="Begovic E."/>
            <person name="Chapman J."/>
            <person name="Putnam N.H."/>
            <person name="Hellsten U."/>
            <person name="Kawashima T."/>
            <person name="Kuo A."/>
            <person name="Mitros T."/>
            <person name="Salamov A."/>
            <person name="Carpenter M.L."/>
            <person name="Signorovitch A.Y."/>
            <person name="Moreno M.A."/>
            <person name="Kamm K."/>
            <person name="Grimwood J."/>
            <person name="Schmutz J."/>
            <person name="Shapiro H."/>
            <person name="Grigoriev I.V."/>
            <person name="Buss L.W."/>
            <person name="Schierwater B."/>
            <person name="Dellaporta S.L."/>
            <person name="Rokhsar D.S."/>
        </authorList>
    </citation>
    <scope>NUCLEOTIDE SEQUENCE [LARGE SCALE GENOMIC DNA]</scope>
    <source>
        <strain evidence="11 12">Grell-BS-1999</strain>
    </source>
</reference>
<evidence type="ECO:0000256" key="10">
    <source>
        <dbReference type="SAM" id="Phobius"/>
    </source>
</evidence>
<keyword evidence="12" id="KW-1185">Reference proteome</keyword>
<comment type="similarity">
    <text evidence="3">Belongs to the PIGS family.</text>
</comment>
<feature type="transmembrane region" description="Helical" evidence="10">
    <location>
        <begin position="512"/>
        <end position="538"/>
    </location>
</feature>
<dbReference type="GO" id="GO:0016255">
    <property type="term" value="P:attachment of GPI anchor to protein"/>
    <property type="evidence" value="ECO:0000318"/>
    <property type="project" value="GO_Central"/>
</dbReference>
<dbReference type="GO" id="GO:0006506">
    <property type="term" value="P:GPI anchor biosynthetic process"/>
    <property type="evidence" value="ECO:0007669"/>
    <property type="project" value="UniProtKB-UniPathway"/>
</dbReference>
<evidence type="ECO:0008006" key="13">
    <source>
        <dbReference type="Google" id="ProtNLM"/>
    </source>
</evidence>
<dbReference type="PhylomeDB" id="B3RYZ3"/>
<dbReference type="EMBL" id="DS985246">
    <property type="protein sequence ID" value="EDV23754.1"/>
    <property type="molecule type" value="Genomic_DNA"/>
</dbReference>
<comment type="subcellular location">
    <subcellularLocation>
        <location evidence="1">Endoplasmic reticulum membrane</location>
        <topology evidence="1">Multi-pass membrane protein</topology>
    </subcellularLocation>
</comment>
<proteinExistence type="inferred from homology"/>
<dbReference type="InParanoid" id="B3RYZ3"/>
<gene>
    <name evidence="11" type="ORF">TRIADDRAFT_57269</name>
</gene>
<evidence type="ECO:0000256" key="8">
    <source>
        <dbReference type="ARBA" id="ARBA00023136"/>
    </source>
</evidence>
<dbReference type="FunCoup" id="B3RYZ3">
    <property type="interactions" value="1664"/>
</dbReference>
<dbReference type="UniPathway" id="UPA00196"/>
<keyword evidence="7 10" id="KW-1133">Transmembrane helix</keyword>
<dbReference type="Pfam" id="PF10510">
    <property type="entry name" value="PIG-S"/>
    <property type="match status" value="1"/>
</dbReference>
<accession>B3RYZ3</accession>
<dbReference type="GeneID" id="6754493"/>
<evidence type="ECO:0000256" key="1">
    <source>
        <dbReference type="ARBA" id="ARBA00004477"/>
    </source>
</evidence>
<dbReference type="PANTHER" id="PTHR21072:SF13">
    <property type="entry name" value="GPI TRANSAMIDASE COMPONENT PIG-S"/>
    <property type="match status" value="1"/>
</dbReference>
<evidence type="ECO:0000313" key="12">
    <source>
        <dbReference type="Proteomes" id="UP000009022"/>
    </source>
</evidence>
<evidence type="ECO:0000256" key="5">
    <source>
        <dbReference type="ARBA" id="ARBA00022692"/>
    </source>
</evidence>
<dbReference type="OrthoDB" id="28748at2759"/>
<evidence type="ECO:0000256" key="9">
    <source>
        <dbReference type="ARBA" id="ARBA00023180"/>
    </source>
</evidence>
<name>B3RYZ3_TRIAD</name>
<feature type="transmembrane region" description="Helical" evidence="10">
    <location>
        <begin position="12"/>
        <end position="32"/>
    </location>
</feature>
<dbReference type="KEGG" id="tad:TRIADDRAFT_57269"/>
<evidence type="ECO:0000256" key="7">
    <source>
        <dbReference type="ARBA" id="ARBA00022989"/>
    </source>
</evidence>
<evidence type="ECO:0000256" key="6">
    <source>
        <dbReference type="ARBA" id="ARBA00022824"/>
    </source>
</evidence>
<comment type="pathway">
    <text evidence="2">Glycolipid biosynthesis; glycosylphosphatidylinositol-anchor biosynthesis.</text>
</comment>
<dbReference type="CTD" id="6754493"/>
<dbReference type="Proteomes" id="UP000009022">
    <property type="component" value="Unassembled WGS sequence"/>
</dbReference>
<dbReference type="OMA" id="AEHKYAV"/>
<evidence type="ECO:0000256" key="2">
    <source>
        <dbReference type="ARBA" id="ARBA00004687"/>
    </source>
</evidence>
<dbReference type="InterPro" id="IPR019540">
    <property type="entry name" value="PtdIno-glycan_biosynth_class_S"/>
</dbReference>
<evidence type="ECO:0000256" key="3">
    <source>
        <dbReference type="ARBA" id="ARBA00005316"/>
    </source>
</evidence>
<dbReference type="GO" id="GO:0042765">
    <property type="term" value="C:GPI-anchor transamidase complex"/>
    <property type="evidence" value="ECO:0000318"/>
    <property type="project" value="GO_Central"/>
</dbReference>
<protein>
    <recommendedName>
        <fullName evidence="13">GPI transamidase component PIG-S</fullName>
    </recommendedName>
</protein>
<dbReference type="HOGENOM" id="CLU_010026_3_1_1"/>
<dbReference type="STRING" id="10228.B3RYZ3"/>
<organism evidence="11 12">
    <name type="scientific">Trichoplax adhaerens</name>
    <name type="common">Trichoplax reptans</name>
    <dbReference type="NCBI Taxonomy" id="10228"/>
    <lineage>
        <taxon>Eukaryota</taxon>
        <taxon>Metazoa</taxon>
        <taxon>Placozoa</taxon>
        <taxon>Uniplacotomia</taxon>
        <taxon>Trichoplacea</taxon>
        <taxon>Trichoplacidae</taxon>
        <taxon>Trichoplax</taxon>
    </lineage>
</organism>
<keyword evidence="8 10" id="KW-0472">Membrane</keyword>
<evidence type="ECO:0000313" key="11">
    <source>
        <dbReference type="EMBL" id="EDV23754.1"/>
    </source>
</evidence>
<dbReference type="PANTHER" id="PTHR21072">
    <property type="entry name" value="GPI TRANSAMIDASE COMPONENT PIG-S"/>
    <property type="match status" value="1"/>
</dbReference>
<keyword evidence="9" id="KW-0325">Glycoprotein</keyword>
<keyword evidence="6" id="KW-0256">Endoplasmic reticulum</keyword>
<dbReference type="AlphaFoldDB" id="B3RYZ3"/>
<dbReference type="RefSeq" id="XP_002113280.1">
    <property type="nucleotide sequence ID" value="XM_002113244.1"/>
</dbReference>
<keyword evidence="5 10" id="KW-0812">Transmembrane</keyword>
<keyword evidence="4" id="KW-0337">GPI-anchor biosynthesis</keyword>
<dbReference type="eggNOG" id="KOG2459">
    <property type="taxonomic scope" value="Eukaryota"/>
</dbReference>
<evidence type="ECO:0000256" key="4">
    <source>
        <dbReference type="ARBA" id="ARBA00022502"/>
    </source>
</evidence>
<sequence>MTDDNQGKLSLAYTSIAVGVVIIVLGVPLWWVTTEVYRAPLPYNRIAQLAFLQPQSVVPVEVVWLTKGEGVTEESTKLSELLKANLKSASSDNMTIIDYIITTRVGNEMEMEIVKENLIALNELDRKLGALNPESQGFRFYLLRPSQIKSPINRIYVGSYYSTFIVLNDGERYESFATKIQLVVKDIYVNEKVLRNTVTSILGFREKKADVESMRAIRSTDSYQLSFTLINPEPHNLIAKWKIADAIRIYLDPFLKALKDFSSFTIDSQVLYYSGLSIRPSQDSATGSYYLTPRLLPRVINSIESRLGSHATNNPAANFILYVPETKFKNLHIRTSKNDSRMTYSFISPRWGGFIIDSKAHNALNTSKVYEVDLKEAMDIFVAHLKLLLGIPKISMSGDKRLEFGKSDVGLSKWEYSCLLRRRTLENVASANQTLTSLAKLLEEITNIVISDRIKELINLSIEELHKSLDFMKSGDNARAFAHSKTAVTNSEKAFFDASLLELLYFPSDQKFAVYVPLFLPISLPILQSLYHAIRFLYRQRKDKQKKE</sequence>